<dbReference type="EMBL" id="CP031156">
    <property type="protein sequence ID" value="QCO29101.1"/>
    <property type="molecule type" value="Genomic_DNA"/>
</dbReference>
<dbReference type="AlphaFoldDB" id="A0A4D8RPQ8"/>
<keyword evidence="2" id="KW-1185">Reference proteome</keyword>
<evidence type="ECO:0008006" key="3">
    <source>
        <dbReference type="Google" id="ProtNLM"/>
    </source>
</evidence>
<dbReference type="Proteomes" id="UP000298568">
    <property type="component" value="Chromosome"/>
</dbReference>
<dbReference type="KEGG" id="mpru:DFR88_00230"/>
<reference evidence="1 2" key="1">
    <citation type="submission" date="2018-07" db="EMBL/GenBank/DDBJ databases">
        <title>Complete Genome Sequences of Extremely Thermoacidophilic, Metal-Mobilizing Type-Strain Members of the Archaeal Family Sulfolobaceae: Acidianus brierleyi DSM-1651T, Acidianus sulfidivorans DSM-18786T, Metallosphaera hakonensis DSM-7519T, and Metallosphaera prunae DSM-10039T.</title>
        <authorList>
            <person name="Counts J.A."/>
            <person name="Kelly R.M."/>
        </authorList>
    </citation>
    <scope>NUCLEOTIDE SEQUENCE [LARGE SCALE GENOMIC DNA]</scope>
    <source>
        <strain evidence="1 2">Ron 12/II</strain>
    </source>
</reference>
<evidence type="ECO:0000313" key="1">
    <source>
        <dbReference type="EMBL" id="QCO29101.1"/>
    </source>
</evidence>
<evidence type="ECO:0000313" key="2">
    <source>
        <dbReference type="Proteomes" id="UP000298568"/>
    </source>
</evidence>
<gene>
    <name evidence="1" type="ORF">DFR88_00230</name>
</gene>
<name>A0A4D8RPQ8_METPR</name>
<protein>
    <recommendedName>
        <fullName evidence="3">Lrp/AsnC family transcriptional regulator</fullName>
    </recommendedName>
</protein>
<organism evidence="1 2">
    <name type="scientific">Metallosphaera prunae</name>
    <dbReference type="NCBI Taxonomy" id="47304"/>
    <lineage>
        <taxon>Archaea</taxon>
        <taxon>Thermoproteota</taxon>
        <taxon>Thermoprotei</taxon>
        <taxon>Sulfolobales</taxon>
        <taxon>Sulfolobaceae</taxon>
        <taxon>Metallosphaera</taxon>
    </lineage>
</organism>
<proteinExistence type="predicted"/>
<sequence length="301" mass="35601">MLVNADPRIELVDIYEIFDGYPVFVERDQTRNEKLIIGLTIPPKFENDIVNIINELEQRGVFDIIDFLNIEDSIQFTYDFSTYDFKLRRYKEQFLVEPREPVYFPDLSDGFEPDWIDLQIIGKKQERNFLSLKDIAKMIGENYRTVLRHYQEHIIGKGLISVFGIRLNGENQTRISIIFDENEDFLRELTRIPTLTHVHRLSKNKYYGIAFLEDSIASGILEYISQLKYKYHVDADVMIHPFEPRLKYLLAASIPYEHFTVDGRWTMDKQRIRDSIERVVRKLKAPGSTQSYHIPRLGKIE</sequence>
<accession>A0A4D8RPQ8</accession>